<comment type="caution">
    <text evidence="1">The sequence shown here is derived from an EMBL/GenBank/DDBJ whole genome shotgun (WGS) entry which is preliminary data.</text>
</comment>
<reference evidence="1" key="1">
    <citation type="submission" date="2023-03" db="EMBL/GenBank/DDBJ databases">
        <title>Massive genome expansion in bonnet fungi (Mycena s.s.) driven by repeated elements and novel gene families across ecological guilds.</title>
        <authorList>
            <consortium name="Lawrence Berkeley National Laboratory"/>
            <person name="Harder C.B."/>
            <person name="Miyauchi S."/>
            <person name="Viragh M."/>
            <person name="Kuo A."/>
            <person name="Thoen E."/>
            <person name="Andreopoulos B."/>
            <person name="Lu D."/>
            <person name="Skrede I."/>
            <person name="Drula E."/>
            <person name="Henrissat B."/>
            <person name="Morin E."/>
            <person name="Kohler A."/>
            <person name="Barry K."/>
            <person name="LaButti K."/>
            <person name="Morin E."/>
            <person name="Salamov A."/>
            <person name="Lipzen A."/>
            <person name="Mereny Z."/>
            <person name="Hegedus B."/>
            <person name="Baldrian P."/>
            <person name="Stursova M."/>
            <person name="Weitz H."/>
            <person name="Taylor A."/>
            <person name="Grigoriev I.V."/>
            <person name="Nagy L.G."/>
            <person name="Martin F."/>
            <person name="Kauserud H."/>
        </authorList>
    </citation>
    <scope>NUCLEOTIDE SEQUENCE</scope>
    <source>
        <strain evidence="1">CBHHK002</strain>
    </source>
</reference>
<sequence>MIGHPTNAVTESRAEHPACAGAHTQSLSGAPTVRMDYDATHRDSVNDTKGRCHLDPAPHVRRLAVVLTLLYMHTPHLAAIPSQPRSTSMVDGDGIARSDNLDAHSHLLRLFFPVVKLLLLPPALHLCATERTASTAPPCYIARTEIPRALVERVAVMWNRSTKRQLRGYTEAGRNRLQPIDSPIIVKDQGILLRLCPPRSSHPSFSPLHQCFIPPDDPAMSFPHS</sequence>
<gene>
    <name evidence="1" type="ORF">DFH08DRAFT_1077797</name>
</gene>
<dbReference type="Proteomes" id="UP001218218">
    <property type="component" value="Unassembled WGS sequence"/>
</dbReference>
<proteinExistence type="predicted"/>
<name>A0AAD7A975_9AGAR</name>
<dbReference type="AlphaFoldDB" id="A0AAD7A975"/>
<keyword evidence="2" id="KW-1185">Reference proteome</keyword>
<protein>
    <submittedName>
        <fullName evidence="1">Uncharacterized protein</fullName>
    </submittedName>
</protein>
<accession>A0AAD7A975</accession>
<evidence type="ECO:0000313" key="1">
    <source>
        <dbReference type="EMBL" id="KAJ7351984.1"/>
    </source>
</evidence>
<organism evidence="1 2">
    <name type="scientific">Mycena albidolilacea</name>
    <dbReference type="NCBI Taxonomy" id="1033008"/>
    <lineage>
        <taxon>Eukaryota</taxon>
        <taxon>Fungi</taxon>
        <taxon>Dikarya</taxon>
        <taxon>Basidiomycota</taxon>
        <taxon>Agaricomycotina</taxon>
        <taxon>Agaricomycetes</taxon>
        <taxon>Agaricomycetidae</taxon>
        <taxon>Agaricales</taxon>
        <taxon>Marasmiineae</taxon>
        <taxon>Mycenaceae</taxon>
        <taxon>Mycena</taxon>
    </lineage>
</organism>
<dbReference type="EMBL" id="JARIHO010000012">
    <property type="protein sequence ID" value="KAJ7351984.1"/>
    <property type="molecule type" value="Genomic_DNA"/>
</dbReference>
<evidence type="ECO:0000313" key="2">
    <source>
        <dbReference type="Proteomes" id="UP001218218"/>
    </source>
</evidence>